<keyword evidence="4" id="KW-0406">Ion transport</keyword>
<dbReference type="NCBIfam" id="TIGR01216">
    <property type="entry name" value="ATP_synt_epsi"/>
    <property type="match status" value="1"/>
</dbReference>
<evidence type="ECO:0000313" key="9">
    <source>
        <dbReference type="EMBL" id="OIQ71033.1"/>
    </source>
</evidence>
<dbReference type="InterPro" id="IPR001469">
    <property type="entry name" value="ATP_synth_F1_dsu/esu"/>
</dbReference>
<keyword evidence="7" id="KW-0066">ATP synthesis</keyword>
<organism evidence="9">
    <name type="scientific">mine drainage metagenome</name>
    <dbReference type="NCBI Taxonomy" id="410659"/>
    <lineage>
        <taxon>unclassified sequences</taxon>
        <taxon>metagenomes</taxon>
        <taxon>ecological metagenomes</taxon>
    </lineage>
</organism>
<protein>
    <submittedName>
        <fullName evidence="9">ATP synthase epsilon chain</fullName>
    </submittedName>
</protein>
<proteinExistence type="inferred from homology"/>
<dbReference type="Pfam" id="PF02823">
    <property type="entry name" value="ATP-synt_DE_N"/>
    <property type="match status" value="1"/>
</dbReference>
<evidence type="ECO:0000256" key="6">
    <source>
        <dbReference type="ARBA" id="ARBA00023196"/>
    </source>
</evidence>
<comment type="caution">
    <text evidence="9">The sequence shown here is derived from an EMBL/GenBank/DDBJ whole genome shotgun (WGS) entry which is preliminary data.</text>
</comment>
<dbReference type="PANTHER" id="PTHR13822:SF10">
    <property type="entry name" value="ATP SYNTHASE EPSILON CHAIN, CHLOROPLASTIC"/>
    <property type="match status" value="1"/>
</dbReference>
<keyword evidence="5" id="KW-0472">Membrane</keyword>
<evidence type="ECO:0000256" key="2">
    <source>
        <dbReference type="ARBA" id="ARBA00005712"/>
    </source>
</evidence>
<feature type="domain" description="ATP synthase F1 complex delta/epsilon subunit N-terminal" evidence="8">
    <location>
        <begin position="5"/>
        <end position="83"/>
    </location>
</feature>
<comment type="subcellular location">
    <subcellularLocation>
        <location evidence="1">Membrane</location>
        <topology evidence="1">Peripheral membrane protein</topology>
    </subcellularLocation>
</comment>
<dbReference type="InterPro" id="IPR020546">
    <property type="entry name" value="ATP_synth_F1_dsu/esu_N"/>
</dbReference>
<sequence length="123" mass="12952">MSHLAVELVSAERRVWSGEASMVLARTTEGELGILPNHAPLLGVLVNGVVTIRVADGTVQTAAVHGGFLSVANNRVSILAEVAELGSEIDRDRAREALERAQRDAADEMAEARARTRLAAAGA</sequence>
<evidence type="ECO:0000256" key="7">
    <source>
        <dbReference type="ARBA" id="ARBA00023310"/>
    </source>
</evidence>
<name>A0A1J5PHF2_9ZZZZ</name>
<dbReference type="CDD" id="cd12152">
    <property type="entry name" value="F1-ATPase_delta"/>
    <property type="match status" value="1"/>
</dbReference>
<evidence type="ECO:0000256" key="1">
    <source>
        <dbReference type="ARBA" id="ARBA00004170"/>
    </source>
</evidence>
<dbReference type="Gene3D" id="2.60.15.10">
    <property type="entry name" value="F0F1 ATP synthase delta/epsilon subunit, N-terminal"/>
    <property type="match status" value="1"/>
</dbReference>
<dbReference type="NCBIfam" id="NF009977">
    <property type="entry name" value="PRK13442.1"/>
    <property type="match status" value="1"/>
</dbReference>
<gene>
    <name evidence="9" type="primary">atpC_22</name>
    <name evidence="9" type="ORF">GALL_473520</name>
</gene>
<dbReference type="SUPFAM" id="SSF51344">
    <property type="entry name" value="Epsilon subunit of F1F0-ATP synthase N-terminal domain"/>
    <property type="match status" value="1"/>
</dbReference>
<evidence type="ECO:0000256" key="4">
    <source>
        <dbReference type="ARBA" id="ARBA00023065"/>
    </source>
</evidence>
<evidence type="ECO:0000256" key="5">
    <source>
        <dbReference type="ARBA" id="ARBA00023136"/>
    </source>
</evidence>
<keyword evidence="6" id="KW-0139">CF(1)</keyword>
<reference evidence="9" key="1">
    <citation type="submission" date="2016-10" db="EMBL/GenBank/DDBJ databases">
        <title>Sequence of Gallionella enrichment culture.</title>
        <authorList>
            <person name="Poehlein A."/>
            <person name="Muehling M."/>
            <person name="Daniel R."/>
        </authorList>
    </citation>
    <scope>NUCLEOTIDE SEQUENCE</scope>
</reference>
<dbReference type="InterPro" id="IPR036771">
    <property type="entry name" value="ATPsynth_dsu/esu_N"/>
</dbReference>
<dbReference type="HAMAP" id="MF_00530">
    <property type="entry name" value="ATP_synth_epsil_bac"/>
    <property type="match status" value="1"/>
</dbReference>
<evidence type="ECO:0000259" key="8">
    <source>
        <dbReference type="Pfam" id="PF02823"/>
    </source>
</evidence>
<dbReference type="PANTHER" id="PTHR13822">
    <property type="entry name" value="ATP SYNTHASE DELTA/EPSILON CHAIN"/>
    <property type="match status" value="1"/>
</dbReference>
<dbReference type="GO" id="GO:0045259">
    <property type="term" value="C:proton-transporting ATP synthase complex"/>
    <property type="evidence" value="ECO:0007669"/>
    <property type="project" value="UniProtKB-KW"/>
</dbReference>
<dbReference type="EMBL" id="MLJW01003908">
    <property type="protein sequence ID" value="OIQ71033.1"/>
    <property type="molecule type" value="Genomic_DNA"/>
</dbReference>
<evidence type="ECO:0000256" key="3">
    <source>
        <dbReference type="ARBA" id="ARBA00022448"/>
    </source>
</evidence>
<dbReference type="AlphaFoldDB" id="A0A1J5PHF2"/>
<accession>A0A1J5PHF2</accession>
<dbReference type="GO" id="GO:0046933">
    <property type="term" value="F:proton-transporting ATP synthase activity, rotational mechanism"/>
    <property type="evidence" value="ECO:0007669"/>
    <property type="project" value="InterPro"/>
</dbReference>
<keyword evidence="3" id="KW-0813">Transport</keyword>
<comment type="similarity">
    <text evidence="2">Belongs to the ATPase epsilon chain family.</text>
</comment>